<feature type="non-terminal residue" evidence="1">
    <location>
        <position position="1"/>
    </location>
</feature>
<protein>
    <submittedName>
        <fullName evidence="1">DgyrCDS14669</fullName>
    </submittedName>
</protein>
<sequence length="475" mass="54871">DNIKENSVFSIHHYKMKVIFFLTFSLSLLVLKVNSNSTKLAIFSPVNNETCSKLAYKILNFIFNELPFAMDKQTYEMTIASISFIIDFDLLKDHEELSEAVCTILNAKTLFEMCQGIRKYFIGSKSVIELSFMFERQHAAFEQYLATNYYLKHVRELKDFFKYFSEYFVGKNPFNMAGSDEEIDKLVSGMSPIEDDEDVVNVASGGKPLREEDEKIARLVNAMSSKHGSDWLYNLHESHIFSYLFQTNNQLEDNERIRYIARAIIEKCPKNLSISRQSLENFIIAAYSVLENRADINKVVEAYEHGFEIAEYFSKADIFNRPKCNNVGTVEKIITFLTEHKNEVLKLLPEIKELRVELERPTSGLKLVVCNIINSKDLTEFNNRIAMYTFTPKLTIEKYESLVASLLLLPSEFYYKSIEIGKDFLLKNGLFNNSPSNLIKIGQQLTDIYNDLENIGLVNLIKQLQKTCNSTKYKI</sequence>
<evidence type="ECO:0000313" key="1">
    <source>
        <dbReference type="EMBL" id="CAD5126576.1"/>
    </source>
</evidence>
<dbReference type="EMBL" id="CAJFCJ010000063">
    <property type="protein sequence ID" value="CAD5126576.1"/>
    <property type="molecule type" value="Genomic_DNA"/>
</dbReference>
<dbReference type="AlphaFoldDB" id="A0A7I8WES3"/>
<comment type="caution">
    <text evidence="1">The sequence shown here is derived from an EMBL/GenBank/DDBJ whole genome shotgun (WGS) entry which is preliminary data.</text>
</comment>
<dbReference type="Proteomes" id="UP000549394">
    <property type="component" value="Unassembled WGS sequence"/>
</dbReference>
<gene>
    <name evidence="1" type="ORF">DGYR_LOCUS13814</name>
</gene>
<proteinExistence type="predicted"/>
<accession>A0A7I8WES3</accession>
<organism evidence="1 2">
    <name type="scientific">Dimorphilus gyrociliatus</name>
    <dbReference type="NCBI Taxonomy" id="2664684"/>
    <lineage>
        <taxon>Eukaryota</taxon>
        <taxon>Metazoa</taxon>
        <taxon>Spiralia</taxon>
        <taxon>Lophotrochozoa</taxon>
        <taxon>Annelida</taxon>
        <taxon>Polychaeta</taxon>
        <taxon>Polychaeta incertae sedis</taxon>
        <taxon>Dinophilidae</taxon>
        <taxon>Dimorphilus</taxon>
    </lineage>
</organism>
<reference evidence="1 2" key="1">
    <citation type="submission" date="2020-08" db="EMBL/GenBank/DDBJ databases">
        <authorList>
            <person name="Hejnol A."/>
        </authorList>
    </citation>
    <scope>NUCLEOTIDE SEQUENCE [LARGE SCALE GENOMIC DNA]</scope>
</reference>
<evidence type="ECO:0000313" key="2">
    <source>
        <dbReference type="Proteomes" id="UP000549394"/>
    </source>
</evidence>
<keyword evidence="2" id="KW-1185">Reference proteome</keyword>
<name>A0A7I8WES3_9ANNE</name>